<keyword evidence="4 7" id="KW-0812">Transmembrane</keyword>
<organism evidence="10 11">
    <name type="scientific">Schaalia naturae</name>
    <dbReference type="NCBI Taxonomy" id="635203"/>
    <lineage>
        <taxon>Bacteria</taxon>
        <taxon>Bacillati</taxon>
        <taxon>Actinomycetota</taxon>
        <taxon>Actinomycetes</taxon>
        <taxon>Actinomycetales</taxon>
        <taxon>Actinomycetaceae</taxon>
        <taxon>Schaalia</taxon>
    </lineage>
</organism>
<evidence type="ECO:0000256" key="1">
    <source>
        <dbReference type="ARBA" id="ARBA00004651"/>
    </source>
</evidence>
<dbReference type="SUPFAM" id="SSF161098">
    <property type="entry name" value="MetI-like"/>
    <property type="match status" value="1"/>
</dbReference>
<dbReference type="InterPro" id="IPR035906">
    <property type="entry name" value="MetI-like_sf"/>
</dbReference>
<comment type="similarity">
    <text evidence="7">Belongs to the binding-protein-dependent transport system permease family.</text>
</comment>
<keyword evidence="6 7" id="KW-0472">Membrane</keyword>
<comment type="caution">
    <text evidence="10">The sequence shown here is derived from an EMBL/GenBank/DDBJ whole genome shotgun (WGS) entry which is preliminary data.</text>
</comment>
<evidence type="ECO:0000313" key="11">
    <source>
        <dbReference type="Proteomes" id="UP001596527"/>
    </source>
</evidence>
<dbReference type="PROSITE" id="PS50928">
    <property type="entry name" value="ABC_TM1"/>
    <property type="match status" value="1"/>
</dbReference>
<evidence type="ECO:0000259" key="9">
    <source>
        <dbReference type="PROSITE" id="PS50928"/>
    </source>
</evidence>
<keyword evidence="2 7" id="KW-0813">Transport</keyword>
<evidence type="ECO:0000256" key="3">
    <source>
        <dbReference type="ARBA" id="ARBA00022475"/>
    </source>
</evidence>
<dbReference type="PANTHER" id="PTHR30193">
    <property type="entry name" value="ABC TRANSPORTER PERMEASE PROTEIN"/>
    <property type="match status" value="1"/>
</dbReference>
<evidence type="ECO:0000256" key="2">
    <source>
        <dbReference type="ARBA" id="ARBA00022448"/>
    </source>
</evidence>
<keyword evidence="5 7" id="KW-1133">Transmembrane helix</keyword>
<feature type="transmembrane region" description="Helical" evidence="7">
    <location>
        <begin position="130"/>
        <end position="150"/>
    </location>
</feature>
<sequence>MRPLARRNAPARRGSGIRAGEARAGWMFVSPVVLVLGVFLVVPMLMALWVSVSDWGGRGSPFSSDVSFIGLGNYASVLTDGGLAERDFATSLRNSLWYTLLVVPVQTVVALMLAVLVNREDIRGRGLFRTAYYFPSVTSTVAITVLWLFLFNATGAVNRVLSWLGINGPNWFNDPTGILLGLQGAAPPRALTEHGFLSLSWSQWLAGPSPAMTALMIMAVFTTSGTFMLLFLSALQALDPAVTEAAMVDGANGWQRLRHVTIPQLRPTIFTVVTLGVIGCWQVFDQIYTGTDGGPGKSTLTPAYLSYASAFQSQQWGRGAAIAFILFVIIIVMTLVQNAVLSEKGARPRRGRRRPGPAPAPQREVGR</sequence>
<dbReference type="Gene3D" id="1.10.3720.10">
    <property type="entry name" value="MetI-like"/>
    <property type="match status" value="2"/>
</dbReference>
<dbReference type="EMBL" id="JBHTEF010000001">
    <property type="protein sequence ID" value="MFC7581971.1"/>
    <property type="molecule type" value="Genomic_DNA"/>
</dbReference>
<feature type="transmembrane region" description="Helical" evidence="7">
    <location>
        <begin position="28"/>
        <end position="52"/>
    </location>
</feature>
<dbReference type="CDD" id="cd06261">
    <property type="entry name" value="TM_PBP2"/>
    <property type="match status" value="1"/>
</dbReference>
<accession>A0ABW2SP93</accession>
<dbReference type="InterPro" id="IPR051393">
    <property type="entry name" value="ABC_transporter_permease"/>
</dbReference>
<dbReference type="InterPro" id="IPR000515">
    <property type="entry name" value="MetI-like"/>
</dbReference>
<feature type="region of interest" description="Disordered" evidence="8">
    <location>
        <begin position="344"/>
        <end position="367"/>
    </location>
</feature>
<dbReference type="Pfam" id="PF00528">
    <property type="entry name" value="BPD_transp_1"/>
    <property type="match status" value="1"/>
</dbReference>
<comment type="subcellular location">
    <subcellularLocation>
        <location evidence="1 7">Cell membrane</location>
        <topology evidence="1 7">Multi-pass membrane protein</topology>
    </subcellularLocation>
</comment>
<evidence type="ECO:0000313" key="10">
    <source>
        <dbReference type="EMBL" id="MFC7581971.1"/>
    </source>
</evidence>
<keyword evidence="3" id="KW-1003">Cell membrane</keyword>
<proteinExistence type="inferred from homology"/>
<keyword evidence="11" id="KW-1185">Reference proteome</keyword>
<feature type="domain" description="ABC transmembrane type-1" evidence="9">
    <location>
        <begin position="92"/>
        <end position="337"/>
    </location>
</feature>
<evidence type="ECO:0000256" key="6">
    <source>
        <dbReference type="ARBA" id="ARBA00023136"/>
    </source>
</evidence>
<name>A0ABW2SP93_9ACTO</name>
<dbReference type="RefSeq" id="WP_380975726.1">
    <property type="nucleotide sequence ID" value="NZ_JBHTEF010000001.1"/>
</dbReference>
<reference evidence="11" key="1">
    <citation type="journal article" date="2019" name="Int. J. Syst. Evol. Microbiol.">
        <title>The Global Catalogue of Microorganisms (GCM) 10K type strain sequencing project: providing services to taxonomists for standard genome sequencing and annotation.</title>
        <authorList>
            <consortium name="The Broad Institute Genomics Platform"/>
            <consortium name="The Broad Institute Genome Sequencing Center for Infectious Disease"/>
            <person name="Wu L."/>
            <person name="Ma J."/>
        </authorList>
    </citation>
    <scope>NUCLEOTIDE SEQUENCE [LARGE SCALE GENOMIC DNA]</scope>
    <source>
        <strain evidence="11">CCUG 56698</strain>
    </source>
</reference>
<feature type="transmembrane region" description="Helical" evidence="7">
    <location>
        <begin position="96"/>
        <end position="118"/>
    </location>
</feature>
<evidence type="ECO:0000256" key="7">
    <source>
        <dbReference type="RuleBase" id="RU363032"/>
    </source>
</evidence>
<feature type="transmembrane region" description="Helical" evidence="7">
    <location>
        <begin position="320"/>
        <end position="341"/>
    </location>
</feature>
<evidence type="ECO:0000256" key="5">
    <source>
        <dbReference type="ARBA" id="ARBA00022989"/>
    </source>
</evidence>
<dbReference type="Proteomes" id="UP001596527">
    <property type="component" value="Unassembled WGS sequence"/>
</dbReference>
<protein>
    <submittedName>
        <fullName evidence="10">Carbohydrate ABC transporter permease</fullName>
    </submittedName>
</protein>
<evidence type="ECO:0000256" key="4">
    <source>
        <dbReference type="ARBA" id="ARBA00022692"/>
    </source>
</evidence>
<feature type="transmembrane region" description="Helical" evidence="7">
    <location>
        <begin position="265"/>
        <end position="284"/>
    </location>
</feature>
<gene>
    <name evidence="10" type="ORF">ACFQWG_12275</name>
</gene>
<dbReference type="PANTHER" id="PTHR30193:SF37">
    <property type="entry name" value="INNER MEMBRANE ABC TRANSPORTER PERMEASE PROTEIN YCJO"/>
    <property type="match status" value="1"/>
</dbReference>
<evidence type="ECO:0000256" key="8">
    <source>
        <dbReference type="SAM" id="MobiDB-lite"/>
    </source>
</evidence>
<feature type="transmembrane region" description="Helical" evidence="7">
    <location>
        <begin position="211"/>
        <end position="232"/>
    </location>
</feature>